<dbReference type="Proteomes" id="UP000191448">
    <property type="component" value="Unassembled WGS sequence"/>
</dbReference>
<keyword evidence="8 14" id="KW-0511">Multifunctional enzyme</keyword>
<feature type="region of interest" description="ACP-binding" evidence="14">
    <location>
        <begin position="252"/>
        <end position="256"/>
    </location>
</feature>
<dbReference type="UniPathway" id="UPA00094"/>
<dbReference type="EC" id="2.3.1.180" evidence="14"/>
<keyword evidence="7 14" id="KW-0275">Fatty acid biosynthesis</keyword>
<dbReference type="GO" id="GO:0006633">
    <property type="term" value="P:fatty acid biosynthetic process"/>
    <property type="evidence" value="ECO:0007669"/>
    <property type="project" value="UniProtKB-UniRule"/>
</dbReference>
<dbReference type="InterPro" id="IPR013751">
    <property type="entry name" value="ACP_syn_III_N"/>
</dbReference>
<feature type="domain" description="Beta-ketoacyl-[acyl-carrier-protein] synthase III N-terminal" evidence="16">
    <location>
        <begin position="106"/>
        <end position="184"/>
    </location>
</feature>
<dbReference type="GO" id="GO:0033818">
    <property type="term" value="F:beta-ketoacyl-acyl-carrier-protein synthase III activity"/>
    <property type="evidence" value="ECO:0007669"/>
    <property type="project" value="UniProtKB-UniRule"/>
</dbReference>
<evidence type="ECO:0000256" key="14">
    <source>
        <dbReference type="HAMAP-Rule" id="MF_01815"/>
    </source>
</evidence>
<dbReference type="GO" id="GO:0004315">
    <property type="term" value="F:3-oxoacyl-[acyl-carrier-protein] synthase activity"/>
    <property type="evidence" value="ECO:0007669"/>
    <property type="project" value="InterPro"/>
</dbReference>
<evidence type="ECO:0000313" key="18">
    <source>
        <dbReference type="Proteomes" id="UP000191448"/>
    </source>
</evidence>
<dbReference type="Pfam" id="PF08545">
    <property type="entry name" value="ACP_syn_III"/>
    <property type="match status" value="1"/>
</dbReference>
<feature type="domain" description="Beta-ketoacyl-[acyl-carrier-protein] synthase III C-terminal" evidence="15">
    <location>
        <begin position="235"/>
        <end position="324"/>
    </location>
</feature>
<comment type="pathway">
    <text evidence="1 14">Lipid metabolism; fatty acid biosynthesis.</text>
</comment>
<keyword evidence="9 14" id="KW-0012">Acyltransferase</keyword>
<evidence type="ECO:0000256" key="2">
    <source>
        <dbReference type="ARBA" id="ARBA00008642"/>
    </source>
</evidence>
<dbReference type="SUPFAM" id="SSF53901">
    <property type="entry name" value="Thiolase-like"/>
    <property type="match status" value="1"/>
</dbReference>
<evidence type="ECO:0000259" key="16">
    <source>
        <dbReference type="Pfam" id="PF08545"/>
    </source>
</evidence>
<comment type="domain">
    <text evidence="14">The last Arg residue of the ACP-binding site is essential for the weak association between ACP/AcpP and FabH.</text>
</comment>
<protein>
    <recommendedName>
        <fullName evidence="14">Beta-ketoacyl-[acyl-carrier-protein] synthase III</fullName>
        <shortName evidence="14">Beta-ketoacyl-ACP synthase III</shortName>
        <shortName evidence="14">KAS III</shortName>
        <ecNumber evidence="14">2.3.1.180</ecNumber>
    </recommendedName>
    <alternativeName>
        <fullName evidence="14">3-oxoacyl-[acyl-carrier-protein] synthase 3</fullName>
    </alternativeName>
    <alternativeName>
        <fullName evidence="14">3-oxoacyl-[acyl-carrier-protein] synthase III</fullName>
    </alternativeName>
</protein>
<sequence>MNAVKIKSVGAYLPSNIITNEDISKLVETNNEWIVERTGIKSRRISKGEDTSSIANKAAKIALDRAKVKGEDIDLIIVATLTPDNFTPSVACIIQKEIGAENATAFDINAACTGFIYALEVGRSLMAVGRYKRALIIGAETLSKIVDWSDRSTCILFGDGGGACVLETSDSKEGIINSYSISDGKKGETLIAGAVDVNNPFIEEKVEKHKYIKMNGREVFKFATKSMTSSIEKVLENTEYKLNDIDLIIPHQANLRIIEYAAKKLNLPLDRFYINLEDVGNTSAGSIPIALNNAFEEGKIKKGMKIILVGFGGGLTCGSTLIKW</sequence>
<proteinExistence type="inferred from homology"/>
<gene>
    <name evidence="14 17" type="primary">fabH</name>
    <name evidence="17" type="ORF">CLTHE_12790</name>
</gene>
<dbReference type="Pfam" id="PF08541">
    <property type="entry name" value="ACP_syn_III_C"/>
    <property type="match status" value="1"/>
</dbReference>
<keyword evidence="4 14" id="KW-0808">Transferase</keyword>
<evidence type="ECO:0000259" key="15">
    <source>
        <dbReference type="Pfam" id="PF08541"/>
    </source>
</evidence>
<dbReference type="NCBIfam" id="NF006829">
    <property type="entry name" value="PRK09352.1"/>
    <property type="match status" value="1"/>
</dbReference>
<evidence type="ECO:0000256" key="11">
    <source>
        <dbReference type="ARBA" id="ARBA00052407"/>
    </source>
</evidence>
<feature type="active site" evidence="14">
    <location>
        <position position="251"/>
    </location>
</feature>
<evidence type="ECO:0000256" key="9">
    <source>
        <dbReference type="ARBA" id="ARBA00023315"/>
    </source>
</evidence>
<dbReference type="HAMAP" id="MF_01815">
    <property type="entry name" value="FabH"/>
    <property type="match status" value="1"/>
</dbReference>
<evidence type="ECO:0000256" key="6">
    <source>
        <dbReference type="ARBA" id="ARBA00023098"/>
    </source>
</evidence>
<comment type="catalytic activity">
    <reaction evidence="10">
        <text>malonyl-[ACP] + acetyl-CoA + H(+) = 3-oxobutanoyl-[ACP] + CO2 + CoA</text>
        <dbReference type="Rhea" id="RHEA:12080"/>
        <dbReference type="Rhea" id="RHEA-COMP:9623"/>
        <dbReference type="Rhea" id="RHEA-COMP:9625"/>
        <dbReference type="ChEBI" id="CHEBI:15378"/>
        <dbReference type="ChEBI" id="CHEBI:16526"/>
        <dbReference type="ChEBI" id="CHEBI:57287"/>
        <dbReference type="ChEBI" id="CHEBI:57288"/>
        <dbReference type="ChEBI" id="CHEBI:78449"/>
        <dbReference type="ChEBI" id="CHEBI:78450"/>
        <dbReference type="EC" id="2.3.1.180"/>
    </reaction>
    <physiologicalReaction direction="left-to-right" evidence="10">
        <dbReference type="Rhea" id="RHEA:12081"/>
    </physiologicalReaction>
</comment>
<dbReference type="InterPro" id="IPR004655">
    <property type="entry name" value="FabH"/>
</dbReference>
<comment type="subunit">
    <text evidence="14">Homodimer.</text>
</comment>
<comment type="function">
    <text evidence="14">Catalyzes the condensation reaction of fatty acid synthesis by the addition to an acyl acceptor of two carbons from malonyl-ACP. Catalyzes the first condensation reaction which initiates fatty acid synthesis and may therefore play a role in governing the total rate of fatty acid production. Possesses both acetoacetyl-ACP synthase and acetyl transacylase activities. Its substrate specificity determines the biosynthesis of branched-chain and/or straight-chain of fatty acids.</text>
</comment>
<dbReference type="RefSeq" id="WP_080022520.1">
    <property type="nucleotide sequence ID" value="NZ_LTAY01000034.1"/>
</dbReference>
<reference evidence="17 18" key="1">
    <citation type="submission" date="2016-02" db="EMBL/GenBank/DDBJ databases">
        <title>Genome sequence of Clostridium thermobutyricum DSM 4928.</title>
        <authorList>
            <person name="Poehlein A."/>
            <person name="Daniel R."/>
        </authorList>
    </citation>
    <scope>NUCLEOTIDE SEQUENCE [LARGE SCALE GENOMIC DNA]</scope>
    <source>
        <strain evidence="17 18">DSM 4928</strain>
    </source>
</reference>
<comment type="catalytic activity">
    <reaction evidence="13">
        <text>3-methylbutanoyl-CoA + malonyl-[ACP] + H(+) = 5-methyl-3-oxohexanoyl-[ACP] + CO2 + CoA</text>
        <dbReference type="Rhea" id="RHEA:42272"/>
        <dbReference type="Rhea" id="RHEA-COMP:9623"/>
        <dbReference type="Rhea" id="RHEA-COMP:9941"/>
        <dbReference type="ChEBI" id="CHEBI:15378"/>
        <dbReference type="ChEBI" id="CHEBI:16526"/>
        <dbReference type="ChEBI" id="CHEBI:57287"/>
        <dbReference type="ChEBI" id="CHEBI:57345"/>
        <dbReference type="ChEBI" id="CHEBI:78449"/>
        <dbReference type="ChEBI" id="CHEBI:78822"/>
        <dbReference type="EC" id="2.3.1.300"/>
    </reaction>
    <physiologicalReaction direction="left-to-right" evidence="13">
        <dbReference type="Rhea" id="RHEA:42273"/>
    </physiologicalReaction>
</comment>
<evidence type="ECO:0000313" key="17">
    <source>
        <dbReference type="EMBL" id="OPX48286.1"/>
    </source>
</evidence>
<evidence type="ECO:0000256" key="8">
    <source>
        <dbReference type="ARBA" id="ARBA00023268"/>
    </source>
</evidence>
<dbReference type="OrthoDB" id="9815506at2"/>
<evidence type="ECO:0000256" key="1">
    <source>
        <dbReference type="ARBA" id="ARBA00005194"/>
    </source>
</evidence>
<accession>A0A1V4SXR9</accession>
<dbReference type="PANTHER" id="PTHR43091:SF1">
    <property type="entry name" value="BETA-KETOACYL-[ACYL-CARRIER-PROTEIN] SYNTHASE III, CHLOROPLASTIC"/>
    <property type="match status" value="1"/>
</dbReference>
<dbReference type="FunFam" id="3.40.47.10:FF:000004">
    <property type="entry name" value="3-oxoacyl-[acyl-carrier-protein] synthase 3"/>
    <property type="match status" value="1"/>
</dbReference>
<evidence type="ECO:0000256" key="10">
    <source>
        <dbReference type="ARBA" id="ARBA00051096"/>
    </source>
</evidence>
<name>A0A1V4SXR9_9CLOT</name>
<keyword evidence="14" id="KW-0963">Cytoplasm</keyword>
<comment type="catalytic activity">
    <reaction evidence="11">
        <text>(2S)-2-methylbutanoyl-CoA + malonyl-[ACP] + H(+) = (4S)-4-methyl-3-oxohexanoyl-[ACP] + CO2 + CoA</text>
        <dbReference type="Rhea" id="RHEA:42276"/>
        <dbReference type="Rhea" id="RHEA-COMP:9623"/>
        <dbReference type="Rhea" id="RHEA-COMP:17148"/>
        <dbReference type="ChEBI" id="CHEBI:15378"/>
        <dbReference type="ChEBI" id="CHEBI:16526"/>
        <dbReference type="ChEBI" id="CHEBI:57287"/>
        <dbReference type="ChEBI" id="CHEBI:78449"/>
        <dbReference type="ChEBI" id="CHEBI:88166"/>
        <dbReference type="ChEBI" id="CHEBI:167462"/>
        <dbReference type="EC" id="2.3.1.300"/>
    </reaction>
    <physiologicalReaction direction="left-to-right" evidence="11">
        <dbReference type="Rhea" id="RHEA:42277"/>
    </physiologicalReaction>
</comment>
<organism evidence="17 18">
    <name type="scientific">Clostridium thermobutyricum DSM 4928</name>
    <dbReference type="NCBI Taxonomy" id="1121339"/>
    <lineage>
        <taxon>Bacteria</taxon>
        <taxon>Bacillati</taxon>
        <taxon>Bacillota</taxon>
        <taxon>Clostridia</taxon>
        <taxon>Eubacteriales</taxon>
        <taxon>Clostridiaceae</taxon>
        <taxon>Clostridium</taxon>
    </lineage>
</organism>
<dbReference type="InterPro" id="IPR013747">
    <property type="entry name" value="ACP_syn_III_C"/>
</dbReference>
<evidence type="ECO:0000256" key="4">
    <source>
        <dbReference type="ARBA" id="ARBA00022679"/>
    </source>
</evidence>
<evidence type="ECO:0000256" key="13">
    <source>
        <dbReference type="ARBA" id="ARBA00052985"/>
    </source>
</evidence>
<evidence type="ECO:0000256" key="12">
    <source>
        <dbReference type="ARBA" id="ARBA00052467"/>
    </source>
</evidence>
<keyword evidence="3 14" id="KW-0444">Lipid biosynthesis</keyword>
<feature type="active site" evidence="14">
    <location>
        <position position="112"/>
    </location>
</feature>
<evidence type="ECO:0000256" key="7">
    <source>
        <dbReference type="ARBA" id="ARBA00023160"/>
    </source>
</evidence>
<dbReference type="NCBIfam" id="TIGR00747">
    <property type="entry name" value="fabH"/>
    <property type="match status" value="1"/>
</dbReference>
<dbReference type="CDD" id="cd00830">
    <property type="entry name" value="KAS_III"/>
    <property type="match status" value="1"/>
</dbReference>
<evidence type="ECO:0000256" key="3">
    <source>
        <dbReference type="ARBA" id="ARBA00022516"/>
    </source>
</evidence>
<evidence type="ECO:0000256" key="5">
    <source>
        <dbReference type="ARBA" id="ARBA00022832"/>
    </source>
</evidence>
<comment type="caution">
    <text evidence="17">The sequence shown here is derived from an EMBL/GenBank/DDBJ whole genome shotgun (WGS) entry which is preliminary data.</text>
</comment>
<comment type="similarity">
    <text evidence="2 14">Belongs to the thiolase-like superfamily. FabH family.</text>
</comment>
<dbReference type="PANTHER" id="PTHR43091">
    <property type="entry name" value="3-OXOACYL-[ACYL-CARRIER-PROTEIN] SYNTHASE"/>
    <property type="match status" value="1"/>
</dbReference>
<comment type="subcellular location">
    <subcellularLocation>
        <location evidence="14">Cytoplasm</location>
    </subcellularLocation>
</comment>
<dbReference type="GO" id="GO:0005737">
    <property type="term" value="C:cytoplasm"/>
    <property type="evidence" value="ECO:0007669"/>
    <property type="project" value="UniProtKB-SubCell"/>
</dbReference>
<dbReference type="AlphaFoldDB" id="A0A1V4SXR9"/>
<keyword evidence="5 14" id="KW-0276">Fatty acid metabolism</keyword>
<dbReference type="InterPro" id="IPR016039">
    <property type="entry name" value="Thiolase-like"/>
</dbReference>
<dbReference type="EMBL" id="LTAY01000034">
    <property type="protein sequence ID" value="OPX48286.1"/>
    <property type="molecule type" value="Genomic_DNA"/>
</dbReference>
<comment type="catalytic activity">
    <reaction evidence="12">
        <text>2-methylpropanoyl-CoA + malonyl-[ACP] + H(+) = 4-methyl-3-oxopentanoyl-[ACP] + CO2 + CoA</text>
        <dbReference type="Rhea" id="RHEA:42268"/>
        <dbReference type="Rhea" id="RHEA-COMP:9623"/>
        <dbReference type="Rhea" id="RHEA-COMP:9940"/>
        <dbReference type="ChEBI" id="CHEBI:15378"/>
        <dbReference type="ChEBI" id="CHEBI:16526"/>
        <dbReference type="ChEBI" id="CHEBI:57287"/>
        <dbReference type="ChEBI" id="CHEBI:57338"/>
        <dbReference type="ChEBI" id="CHEBI:78449"/>
        <dbReference type="ChEBI" id="CHEBI:78820"/>
        <dbReference type="EC" id="2.3.1.300"/>
    </reaction>
    <physiologicalReaction direction="left-to-right" evidence="12">
        <dbReference type="Rhea" id="RHEA:42269"/>
    </physiologicalReaction>
</comment>
<dbReference type="Gene3D" id="3.40.47.10">
    <property type="match status" value="1"/>
</dbReference>
<feature type="active site" evidence="14">
    <location>
        <position position="281"/>
    </location>
</feature>
<keyword evidence="6 14" id="KW-0443">Lipid metabolism</keyword>